<accession>S3HC30</accession>
<evidence type="ECO:0000313" key="3">
    <source>
        <dbReference type="Proteomes" id="UP000014411"/>
    </source>
</evidence>
<dbReference type="EMBL" id="AEYE02000028">
    <property type="protein sequence ID" value="EPE96144.1"/>
    <property type="molecule type" value="Genomic_DNA"/>
</dbReference>
<dbReference type="Proteomes" id="UP000014411">
    <property type="component" value="Unassembled WGS sequence"/>
</dbReference>
<reference evidence="2 3" key="1">
    <citation type="journal article" date="2012" name="J. Bacteriol.">
        <title>Genome sequence of Rhizobium grahamii CCGE502, a broad-host-range symbiont with low nodulation competitiveness in Phaseolus vulgaris.</title>
        <authorList>
            <person name="Althabegoiti M.J."/>
            <person name="Lozano L."/>
            <person name="Torres-Tejerizo G."/>
            <person name="Ormeno-Orrillo E."/>
            <person name="Rogel M.A."/>
            <person name="Gonzalez V."/>
            <person name="Martinez-Romero E."/>
        </authorList>
    </citation>
    <scope>NUCLEOTIDE SEQUENCE [LARGE SCALE GENOMIC DNA]</scope>
    <source>
        <strain evidence="2 3">CCGE 502</strain>
    </source>
</reference>
<dbReference type="AlphaFoldDB" id="S3HC30"/>
<feature type="region of interest" description="Disordered" evidence="1">
    <location>
        <begin position="54"/>
        <end position="85"/>
    </location>
</feature>
<proteinExistence type="predicted"/>
<gene>
    <name evidence="2" type="ORF">RGCCGE502_21945</name>
</gene>
<evidence type="ECO:0000256" key="1">
    <source>
        <dbReference type="SAM" id="MobiDB-lite"/>
    </source>
</evidence>
<evidence type="ECO:0000313" key="2">
    <source>
        <dbReference type="EMBL" id="EPE96144.1"/>
    </source>
</evidence>
<dbReference type="RefSeq" id="WP_016556344.1">
    <property type="nucleotide sequence ID" value="NZ_AEYE02000028.1"/>
</dbReference>
<feature type="compositionally biased region" description="Polar residues" evidence="1">
    <location>
        <begin position="63"/>
        <end position="85"/>
    </location>
</feature>
<name>S3HC30_9HYPH</name>
<protein>
    <submittedName>
        <fullName evidence="2">Uncharacterized protein</fullName>
    </submittedName>
</protein>
<keyword evidence="3" id="KW-1185">Reference proteome</keyword>
<sequence>MVKGDIAWLDHDAVVDHQEAKAPREFNEAVAYRGPTDCLPVWLDQQHAVLCEVSGSRRDRTSTCRGSPTSSPQGSSRTSFSGQPP</sequence>
<dbReference type="HOGENOM" id="CLU_2510366_0_0_5"/>
<organism evidence="2 3">
    <name type="scientific">Rhizobium grahamii CCGE 502</name>
    <dbReference type="NCBI Taxonomy" id="990285"/>
    <lineage>
        <taxon>Bacteria</taxon>
        <taxon>Pseudomonadati</taxon>
        <taxon>Pseudomonadota</taxon>
        <taxon>Alphaproteobacteria</taxon>
        <taxon>Hyphomicrobiales</taxon>
        <taxon>Rhizobiaceae</taxon>
        <taxon>Rhizobium/Agrobacterium group</taxon>
        <taxon>Rhizobium</taxon>
    </lineage>
</organism>
<comment type="caution">
    <text evidence="2">The sequence shown here is derived from an EMBL/GenBank/DDBJ whole genome shotgun (WGS) entry which is preliminary data.</text>
</comment>